<keyword evidence="2" id="KW-0326">Glycosidase</keyword>
<evidence type="ECO:0000256" key="2">
    <source>
        <dbReference type="ARBA" id="ARBA00023295"/>
    </source>
</evidence>
<evidence type="ECO:0000313" key="4">
    <source>
        <dbReference type="EMBL" id="KAB2333571.1"/>
    </source>
</evidence>
<reference evidence="4 5" key="1">
    <citation type="journal article" date="2014" name="Arch. Microbiol.">
        <title>Bacillus mesophilum sp. nov., strain IITR-54T, a novel 4-chlorobiphenyl dechlorinating bacterium.</title>
        <authorList>
            <person name="Manickam N."/>
            <person name="Singh N.K."/>
            <person name="Bajaj A."/>
            <person name="Kumar R.M."/>
            <person name="Kaur G."/>
            <person name="Kaur N."/>
            <person name="Bala M."/>
            <person name="Kumar A."/>
            <person name="Mayilraj S."/>
        </authorList>
    </citation>
    <scope>NUCLEOTIDE SEQUENCE [LARGE SCALE GENOMIC DNA]</scope>
    <source>
        <strain evidence="4 5">IITR-54</strain>
    </source>
</reference>
<dbReference type="SUPFAM" id="SSF53590">
    <property type="entry name" value="Nucleoside hydrolase"/>
    <property type="match status" value="1"/>
</dbReference>
<protein>
    <submittedName>
        <fullName evidence="4">Nucleoside hydrolase</fullName>
    </submittedName>
</protein>
<dbReference type="EMBL" id="WBOT01000002">
    <property type="protein sequence ID" value="KAB2333571.1"/>
    <property type="molecule type" value="Genomic_DNA"/>
</dbReference>
<feature type="domain" description="Inosine/uridine-preferring nucleoside hydrolase" evidence="3">
    <location>
        <begin position="6"/>
        <end position="311"/>
    </location>
</feature>
<name>A0A7V7RMK9_9BACI</name>
<dbReference type="Pfam" id="PF01156">
    <property type="entry name" value="IU_nuc_hydro"/>
    <property type="match status" value="1"/>
</dbReference>
<gene>
    <name evidence="4" type="ORF">F7732_05620</name>
</gene>
<dbReference type="RefSeq" id="WP_151572907.1">
    <property type="nucleotide sequence ID" value="NZ_WBOT01000002.1"/>
</dbReference>
<keyword evidence="1 4" id="KW-0378">Hydrolase</keyword>
<sequence length="326" mass="36616">MKVKNILLFSDFGIDDMVAAAFAVFNEEVNVVGIVADYGNVSKEKALQNAAYLRDLTGLTEIPVFGGAGLPLTGDMPEFYPEIHGLSGLGPILNEVIVDVDFFENFDEIKRIIEQYENDILIVNIGRLSSLATAFILYPNLLKQVSDIYIMGGAFFVPGNVTPVAEANIYGDPYAANIVLSNAPKKVYIIPLDVTMSAIITPALVDRLHEHFIETGNQFGQLLKPMIDYYYEFYQKQFADISGSPMHDLLTFWAIMEDSAIEYIEAPVKVVVDKGVAFGQTIGDFRKLPAEKKENYQVHYIAVKFDYRQFIETFYRVMTNPVEREL</sequence>
<dbReference type="InterPro" id="IPR001910">
    <property type="entry name" value="Inosine/uridine_hydrolase_dom"/>
</dbReference>
<proteinExistence type="predicted"/>
<dbReference type="AlphaFoldDB" id="A0A7V7RMK9"/>
<keyword evidence="5" id="KW-1185">Reference proteome</keyword>
<dbReference type="GO" id="GO:0006152">
    <property type="term" value="P:purine nucleoside catabolic process"/>
    <property type="evidence" value="ECO:0007669"/>
    <property type="project" value="TreeGrafter"/>
</dbReference>
<dbReference type="Gene3D" id="3.90.245.10">
    <property type="entry name" value="Ribonucleoside hydrolase-like"/>
    <property type="match status" value="1"/>
</dbReference>
<comment type="caution">
    <text evidence="4">The sequence shown here is derived from an EMBL/GenBank/DDBJ whole genome shotgun (WGS) entry which is preliminary data.</text>
</comment>
<dbReference type="InterPro" id="IPR036452">
    <property type="entry name" value="Ribo_hydro-like"/>
</dbReference>
<accession>A0A7V7RMK9</accession>
<evidence type="ECO:0000313" key="5">
    <source>
        <dbReference type="Proteomes" id="UP000441354"/>
    </source>
</evidence>
<dbReference type="GO" id="GO:0008477">
    <property type="term" value="F:purine nucleosidase activity"/>
    <property type="evidence" value="ECO:0007669"/>
    <property type="project" value="TreeGrafter"/>
</dbReference>
<dbReference type="PANTHER" id="PTHR12304">
    <property type="entry name" value="INOSINE-URIDINE PREFERRING NUCLEOSIDE HYDROLASE"/>
    <property type="match status" value="1"/>
</dbReference>
<dbReference type="PANTHER" id="PTHR12304:SF4">
    <property type="entry name" value="URIDINE NUCLEOSIDASE"/>
    <property type="match status" value="1"/>
</dbReference>
<organism evidence="4 5">
    <name type="scientific">Bacillus mesophilum</name>
    <dbReference type="NCBI Taxonomy" id="1071718"/>
    <lineage>
        <taxon>Bacteria</taxon>
        <taxon>Bacillati</taxon>
        <taxon>Bacillota</taxon>
        <taxon>Bacilli</taxon>
        <taxon>Bacillales</taxon>
        <taxon>Bacillaceae</taxon>
        <taxon>Bacillus</taxon>
    </lineage>
</organism>
<dbReference type="OrthoDB" id="9797882at2"/>
<evidence type="ECO:0000259" key="3">
    <source>
        <dbReference type="Pfam" id="PF01156"/>
    </source>
</evidence>
<dbReference type="InterPro" id="IPR023186">
    <property type="entry name" value="IUNH"/>
</dbReference>
<dbReference type="Proteomes" id="UP000441354">
    <property type="component" value="Unassembled WGS sequence"/>
</dbReference>
<evidence type="ECO:0000256" key="1">
    <source>
        <dbReference type="ARBA" id="ARBA00022801"/>
    </source>
</evidence>
<dbReference type="CDD" id="cd00455">
    <property type="entry name" value="nuc_hydro"/>
    <property type="match status" value="1"/>
</dbReference>
<dbReference type="GO" id="GO:0005829">
    <property type="term" value="C:cytosol"/>
    <property type="evidence" value="ECO:0007669"/>
    <property type="project" value="TreeGrafter"/>
</dbReference>